<dbReference type="RefSeq" id="XP_037225166.1">
    <property type="nucleotide sequence ID" value="XM_037357256.1"/>
</dbReference>
<reference evidence="3" key="1">
    <citation type="submission" date="2020-05" db="EMBL/GenBank/DDBJ databases">
        <title>Mycena genomes resolve the evolution of fungal bioluminescence.</title>
        <authorList>
            <person name="Tsai I.J."/>
        </authorList>
    </citation>
    <scope>NUCLEOTIDE SEQUENCE</scope>
    <source>
        <strain evidence="3">171206Taipei</strain>
    </source>
</reference>
<feature type="region of interest" description="Disordered" evidence="1">
    <location>
        <begin position="1"/>
        <end position="20"/>
    </location>
</feature>
<dbReference type="Proteomes" id="UP000636479">
    <property type="component" value="Unassembled WGS sequence"/>
</dbReference>
<protein>
    <submittedName>
        <fullName evidence="3">BTB domain-containing protein</fullName>
    </submittedName>
</protein>
<dbReference type="InterPro" id="IPR000210">
    <property type="entry name" value="BTB/POZ_dom"/>
</dbReference>
<keyword evidence="4" id="KW-1185">Reference proteome</keyword>
<name>A0A8H6TCF8_9AGAR</name>
<dbReference type="Pfam" id="PF00651">
    <property type="entry name" value="BTB"/>
    <property type="match status" value="1"/>
</dbReference>
<dbReference type="SUPFAM" id="SSF54695">
    <property type="entry name" value="POZ domain"/>
    <property type="match status" value="1"/>
</dbReference>
<evidence type="ECO:0000313" key="3">
    <source>
        <dbReference type="EMBL" id="KAF7315143.1"/>
    </source>
</evidence>
<dbReference type="CDD" id="cd18186">
    <property type="entry name" value="BTB_POZ_ZBTB_KLHL-like"/>
    <property type="match status" value="1"/>
</dbReference>
<dbReference type="EMBL" id="JACAZF010000001">
    <property type="protein sequence ID" value="KAF7315143.1"/>
    <property type="molecule type" value="Genomic_DNA"/>
</dbReference>
<dbReference type="Gene3D" id="3.30.710.10">
    <property type="entry name" value="Potassium Channel Kv1.1, Chain A"/>
    <property type="match status" value="1"/>
</dbReference>
<sequence length="337" mass="37893">MMSEAQAPPAKRARTRTDLETSAPITRSEIWHSDGSLVLQAATTQFRVHWSVLSSHSSVFKDMHGIPQPATPGPMVENCPLIQLHDDPQDVENVLRVLYDPTLLLLQKAPQFTLVASLVRMGRKYNFVNLWKVGVSLLEAEIPTSLAQFDALRRNKLKTGIVDYPGLYMDILTLVRDNQIYTLQPGAYYVVLKKYSKEELLDGISRPDGITSQLSPADLRQCLLSTEKILKAQFQPGYALSLLADIPAPMNLNCTSNCSSKNSCTELRLMELKRSALSLVLIPPVFSEQIIAQTYRSFCQYCRDEILLLRANGRQKGWNDLPGFFGLPPWDELKNDI</sequence>
<proteinExistence type="predicted"/>
<comment type="caution">
    <text evidence="3">The sequence shown here is derived from an EMBL/GenBank/DDBJ whole genome shotgun (WGS) entry which is preliminary data.</text>
</comment>
<dbReference type="PROSITE" id="PS50097">
    <property type="entry name" value="BTB"/>
    <property type="match status" value="1"/>
</dbReference>
<evidence type="ECO:0000259" key="2">
    <source>
        <dbReference type="PROSITE" id="PS50097"/>
    </source>
</evidence>
<evidence type="ECO:0000313" key="4">
    <source>
        <dbReference type="Proteomes" id="UP000636479"/>
    </source>
</evidence>
<dbReference type="GeneID" id="59339772"/>
<evidence type="ECO:0000256" key="1">
    <source>
        <dbReference type="SAM" id="MobiDB-lite"/>
    </source>
</evidence>
<dbReference type="InterPro" id="IPR011333">
    <property type="entry name" value="SKP1/BTB/POZ_sf"/>
</dbReference>
<dbReference type="SMART" id="SM00225">
    <property type="entry name" value="BTB"/>
    <property type="match status" value="1"/>
</dbReference>
<organism evidence="3 4">
    <name type="scientific">Mycena indigotica</name>
    <dbReference type="NCBI Taxonomy" id="2126181"/>
    <lineage>
        <taxon>Eukaryota</taxon>
        <taxon>Fungi</taxon>
        <taxon>Dikarya</taxon>
        <taxon>Basidiomycota</taxon>
        <taxon>Agaricomycotina</taxon>
        <taxon>Agaricomycetes</taxon>
        <taxon>Agaricomycetidae</taxon>
        <taxon>Agaricales</taxon>
        <taxon>Marasmiineae</taxon>
        <taxon>Mycenaceae</taxon>
        <taxon>Mycena</taxon>
    </lineage>
</organism>
<gene>
    <name evidence="3" type="ORF">MIND_00028700</name>
</gene>
<accession>A0A8H6TCF8</accession>
<dbReference type="AlphaFoldDB" id="A0A8H6TCF8"/>
<feature type="domain" description="BTB" evidence="2">
    <location>
        <begin position="33"/>
        <end position="107"/>
    </location>
</feature>
<dbReference type="OrthoDB" id="3027208at2759"/>